<dbReference type="NCBIfam" id="TIGR01930">
    <property type="entry name" value="AcCoA-C-Actrans"/>
    <property type="match status" value="1"/>
</dbReference>
<accession>A0A160TT04</accession>
<dbReference type="SUPFAM" id="SSF53901">
    <property type="entry name" value="Thiolase-like"/>
    <property type="match status" value="2"/>
</dbReference>
<keyword evidence="3 11" id="KW-0808">Transferase</keyword>
<keyword evidence="6" id="KW-0443">Lipid metabolism</keyword>
<evidence type="ECO:0000256" key="1">
    <source>
        <dbReference type="ARBA" id="ARBA00004275"/>
    </source>
</evidence>
<keyword evidence="8 11" id="KW-0012">Acyltransferase</keyword>
<keyword evidence="4" id="KW-0276">Fatty acid metabolism</keyword>
<name>A0A160TT04_9ZZZZ</name>
<sequence length="401" mass="42597">MREAVIVSTARTPIGRAYRGAFNDTSGPDLGGHCIKHAVARAGIDPAEVDDVVMGAAMQQGTTGQNIARQSLMRAGLPVTVAGMSVDRQCASGMMAIATAAKQIVADGMTITVGGGLESISLVQNDNMNRHRASDDWIKTNQPALYMSMLETAEIVSARYNISRQAQDEYAVQSQDRTHQAQTEGRFDNEIVPLASIMKSVDRETGTVTDVEVTLEKDEGNRPGTTLETLSTLKPVFTDGMKVDEGRFITAGNASQLSDGASAAVLMDARQAEKRGLTPLGVYRGMAVAGLEPDEMGIGPVYAVPKLLKANGLGMDDIDLWELNEAFAVQVIYCRDQLGIPNERLNVNGGSISIGHPYGMSGARMVGHALIEGRRRGAKYVVCTMCIGGGMGAAGLFEVLS</sequence>
<evidence type="ECO:0000256" key="6">
    <source>
        <dbReference type="ARBA" id="ARBA00023098"/>
    </source>
</evidence>
<dbReference type="CDD" id="cd00751">
    <property type="entry name" value="thiolase"/>
    <property type="match status" value="1"/>
</dbReference>
<gene>
    <name evidence="11" type="ORF">MGWOODY_XGa2616</name>
</gene>
<dbReference type="EMBL" id="CZRL01000082">
    <property type="protein sequence ID" value="CUS52520.1"/>
    <property type="molecule type" value="Genomic_DNA"/>
</dbReference>
<dbReference type="GO" id="GO:0005777">
    <property type="term" value="C:peroxisome"/>
    <property type="evidence" value="ECO:0007669"/>
    <property type="project" value="UniProtKB-SubCell"/>
</dbReference>
<evidence type="ECO:0000256" key="3">
    <source>
        <dbReference type="ARBA" id="ARBA00022679"/>
    </source>
</evidence>
<dbReference type="PANTHER" id="PTHR43853">
    <property type="entry name" value="3-KETOACYL-COA THIOLASE, PEROXISOMAL"/>
    <property type="match status" value="1"/>
</dbReference>
<comment type="similarity">
    <text evidence="2">Belongs to the thiolase-like superfamily. Thiolase family.</text>
</comment>
<evidence type="ECO:0000256" key="2">
    <source>
        <dbReference type="ARBA" id="ARBA00010982"/>
    </source>
</evidence>
<dbReference type="EC" id="2.3.1.16" evidence="11"/>
<dbReference type="GO" id="GO:0006635">
    <property type="term" value="P:fatty acid beta-oxidation"/>
    <property type="evidence" value="ECO:0007669"/>
    <property type="project" value="TreeGrafter"/>
</dbReference>
<protein>
    <submittedName>
        <fullName evidence="11">3-ketoacyl-CoA thiolase @ Acetyl-CoA acetyltransferase</fullName>
        <ecNumber evidence="11">2.3.1.16</ecNumber>
        <ecNumber evidence="11">2.3.1.9</ecNumber>
    </submittedName>
</protein>
<evidence type="ECO:0000256" key="8">
    <source>
        <dbReference type="ARBA" id="ARBA00023315"/>
    </source>
</evidence>
<reference evidence="11" key="1">
    <citation type="submission" date="2015-10" db="EMBL/GenBank/DDBJ databases">
        <authorList>
            <person name="Gilbert D.G."/>
        </authorList>
    </citation>
    <scope>NUCLEOTIDE SEQUENCE</scope>
</reference>
<feature type="domain" description="Thiolase N-terminal" evidence="9">
    <location>
        <begin position="5"/>
        <end position="268"/>
    </location>
</feature>
<evidence type="ECO:0000256" key="7">
    <source>
        <dbReference type="ARBA" id="ARBA00023140"/>
    </source>
</evidence>
<keyword evidence="7" id="KW-0576">Peroxisome</keyword>
<dbReference type="InterPro" id="IPR002155">
    <property type="entry name" value="Thiolase"/>
</dbReference>
<dbReference type="Gene3D" id="3.40.47.10">
    <property type="match status" value="1"/>
</dbReference>
<dbReference type="GO" id="GO:0010124">
    <property type="term" value="P:phenylacetate catabolic process"/>
    <property type="evidence" value="ECO:0007669"/>
    <property type="project" value="TreeGrafter"/>
</dbReference>
<dbReference type="EC" id="2.3.1.9" evidence="11"/>
<dbReference type="FunFam" id="3.40.47.10:FF:000010">
    <property type="entry name" value="Acetyl-CoA acetyltransferase (Thiolase)"/>
    <property type="match status" value="1"/>
</dbReference>
<feature type="domain" description="Thiolase C-terminal" evidence="10">
    <location>
        <begin position="278"/>
        <end position="398"/>
    </location>
</feature>
<dbReference type="Pfam" id="PF02803">
    <property type="entry name" value="Thiolase_C"/>
    <property type="match status" value="1"/>
</dbReference>
<dbReference type="GO" id="GO:0003985">
    <property type="term" value="F:acetyl-CoA C-acetyltransferase activity"/>
    <property type="evidence" value="ECO:0007669"/>
    <property type="project" value="UniProtKB-EC"/>
</dbReference>
<dbReference type="PROSITE" id="PS00737">
    <property type="entry name" value="THIOLASE_2"/>
    <property type="match status" value="1"/>
</dbReference>
<evidence type="ECO:0000259" key="9">
    <source>
        <dbReference type="Pfam" id="PF00108"/>
    </source>
</evidence>
<dbReference type="PANTHER" id="PTHR43853:SF8">
    <property type="entry name" value="3-KETOACYL-COA THIOLASE, PEROXISOMAL"/>
    <property type="match status" value="1"/>
</dbReference>
<organism evidence="11">
    <name type="scientific">hydrothermal vent metagenome</name>
    <dbReference type="NCBI Taxonomy" id="652676"/>
    <lineage>
        <taxon>unclassified sequences</taxon>
        <taxon>metagenomes</taxon>
        <taxon>ecological metagenomes</taxon>
    </lineage>
</organism>
<keyword evidence="5" id="KW-0809">Transit peptide</keyword>
<comment type="subcellular location">
    <subcellularLocation>
        <location evidence="1">Peroxisome</location>
    </subcellularLocation>
</comment>
<dbReference type="InterPro" id="IPR050215">
    <property type="entry name" value="Thiolase-like_sf_Thiolase"/>
</dbReference>
<dbReference type="Pfam" id="PF00108">
    <property type="entry name" value="Thiolase_N"/>
    <property type="match status" value="1"/>
</dbReference>
<proteinExistence type="inferred from homology"/>
<dbReference type="InterPro" id="IPR016039">
    <property type="entry name" value="Thiolase-like"/>
</dbReference>
<evidence type="ECO:0000256" key="5">
    <source>
        <dbReference type="ARBA" id="ARBA00022946"/>
    </source>
</evidence>
<dbReference type="PIRSF" id="PIRSF000429">
    <property type="entry name" value="Ac-CoA_Ac_transf"/>
    <property type="match status" value="1"/>
</dbReference>
<dbReference type="AlphaFoldDB" id="A0A160TT04"/>
<evidence type="ECO:0000259" key="10">
    <source>
        <dbReference type="Pfam" id="PF02803"/>
    </source>
</evidence>
<evidence type="ECO:0000256" key="4">
    <source>
        <dbReference type="ARBA" id="ARBA00022832"/>
    </source>
</evidence>
<dbReference type="InterPro" id="IPR020616">
    <property type="entry name" value="Thiolase_N"/>
</dbReference>
<dbReference type="InterPro" id="IPR020617">
    <property type="entry name" value="Thiolase_C"/>
</dbReference>
<evidence type="ECO:0000313" key="11">
    <source>
        <dbReference type="EMBL" id="CUS52520.1"/>
    </source>
</evidence>
<dbReference type="InterPro" id="IPR020613">
    <property type="entry name" value="Thiolase_CS"/>
</dbReference>